<organism evidence="2 3">
    <name type="scientific">Brevibacillus agri</name>
    <dbReference type="NCBI Taxonomy" id="51101"/>
    <lineage>
        <taxon>Bacteria</taxon>
        <taxon>Bacillati</taxon>
        <taxon>Bacillota</taxon>
        <taxon>Bacilli</taxon>
        <taxon>Bacillales</taxon>
        <taxon>Paenibacillaceae</taxon>
        <taxon>Brevibacillus</taxon>
    </lineage>
</organism>
<name>A0A3M8B7L9_9BACL</name>
<reference evidence="2 3" key="1">
    <citation type="submission" date="2018-10" db="EMBL/GenBank/DDBJ databases">
        <title>Phylogenomics of Brevibacillus.</title>
        <authorList>
            <person name="Dunlap C."/>
        </authorList>
    </citation>
    <scope>NUCLEOTIDE SEQUENCE [LARGE SCALE GENOMIC DNA]</scope>
    <source>
        <strain evidence="2 3">NRRL NRS 1219</strain>
    </source>
</reference>
<gene>
    <name evidence="2" type="ORF">EB820_04535</name>
</gene>
<dbReference type="Proteomes" id="UP000276178">
    <property type="component" value="Unassembled WGS sequence"/>
</dbReference>
<feature type="compositionally biased region" description="Polar residues" evidence="1">
    <location>
        <begin position="45"/>
        <end position="54"/>
    </location>
</feature>
<evidence type="ECO:0000313" key="3">
    <source>
        <dbReference type="Proteomes" id="UP000276178"/>
    </source>
</evidence>
<protein>
    <submittedName>
        <fullName evidence="2">Uncharacterized protein</fullName>
    </submittedName>
</protein>
<dbReference type="RefSeq" id="WP_005829882.1">
    <property type="nucleotide sequence ID" value="NZ_JARMQH010000039.1"/>
</dbReference>
<sequence>MKTHYDPSGKKACIKDNTDGESTEFWLANNDAEAVLQDQLSLATRQNQPPCNQHDNSEKQKRQKGYRPFLRKALPDFVCENIANKQEKWLYFY</sequence>
<accession>A0A3M8B7L9</accession>
<evidence type="ECO:0000256" key="1">
    <source>
        <dbReference type="SAM" id="MobiDB-lite"/>
    </source>
</evidence>
<comment type="caution">
    <text evidence="2">The sequence shown here is derived from an EMBL/GenBank/DDBJ whole genome shotgun (WGS) entry which is preliminary data.</text>
</comment>
<dbReference type="EMBL" id="RHHN01000013">
    <property type="protein sequence ID" value="RNB59313.1"/>
    <property type="molecule type" value="Genomic_DNA"/>
</dbReference>
<evidence type="ECO:0000313" key="2">
    <source>
        <dbReference type="EMBL" id="RNB59313.1"/>
    </source>
</evidence>
<feature type="region of interest" description="Disordered" evidence="1">
    <location>
        <begin position="45"/>
        <end position="65"/>
    </location>
</feature>
<dbReference type="AlphaFoldDB" id="A0A3M8B7L9"/>
<proteinExistence type="predicted"/>